<comment type="subunit">
    <text evidence="7">Monomer.</text>
</comment>
<gene>
    <name evidence="7" type="primary">era</name>
    <name evidence="10" type="ORF">CGS55_14765</name>
    <name evidence="11" type="ORF">CGS56_15485</name>
</gene>
<dbReference type="GO" id="GO:0005886">
    <property type="term" value="C:plasma membrane"/>
    <property type="evidence" value="ECO:0007669"/>
    <property type="project" value="UniProtKB-SubCell"/>
</dbReference>
<dbReference type="PANTHER" id="PTHR42698:SF1">
    <property type="entry name" value="GTPASE ERA, MITOCHONDRIAL"/>
    <property type="match status" value="1"/>
</dbReference>
<dbReference type="GeneID" id="75068942"/>
<dbReference type="InterPro" id="IPR030388">
    <property type="entry name" value="G_ERA_dom"/>
</dbReference>
<dbReference type="CDD" id="cd22534">
    <property type="entry name" value="KH-II_Era"/>
    <property type="match status" value="1"/>
</dbReference>
<comment type="similarity">
    <text evidence="1 7 8">Belongs to the TRAFAC class TrmE-Era-EngA-EngB-Septin-like GTPase superfamily. Era GTPase family.</text>
</comment>
<keyword evidence="7" id="KW-0963">Cytoplasm</keyword>
<dbReference type="Proteomes" id="UP000220157">
    <property type="component" value="Unassembled WGS sequence"/>
</dbReference>
<dbReference type="SUPFAM" id="SSF52540">
    <property type="entry name" value="P-loop containing nucleoside triphosphate hydrolases"/>
    <property type="match status" value="1"/>
</dbReference>
<dbReference type="AlphaFoldDB" id="A0A2A6ZX32"/>
<evidence type="ECO:0000259" key="9">
    <source>
        <dbReference type="PROSITE" id="PS51713"/>
    </source>
</evidence>
<feature type="binding site" evidence="7">
    <location>
        <begin position="143"/>
        <end position="146"/>
    </location>
    <ligand>
        <name>GTP</name>
        <dbReference type="ChEBI" id="CHEBI:37565"/>
    </ligand>
</feature>
<feature type="region of interest" description="G2" evidence="8">
    <location>
        <begin position="61"/>
        <end position="65"/>
    </location>
</feature>
<dbReference type="EMBL" id="NMTV01000071">
    <property type="protein sequence ID" value="PDX71440.1"/>
    <property type="molecule type" value="Genomic_DNA"/>
</dbReference>
<dbReference type="GO" id="GO:0005525">
    <property type="term" value="F:GTP binding"/>
    <property type="evidence" value="ECO:0007669"/>
    <property type="project" value="UniProtKB-UniRule"/>
</dbReference>
<dbReference type="HAMAP" id="MF_00367">
    <property type="entry name" value="GTPase_Era"/>
    <property type="match status" value="1"/>
</dbReference>
<keyword evidence="3 7" id="KW-0547">Nucleotide-binding</keyword>
<dbReference type="GO" id="GO:0070181">
    <property type="term" value="F:small ribosomal subunit rRNA binding"/>
    <property type="evidence" value="ECO:0007669"/>
    <property type="project" value="UniProtKB-UniRule"/>
</dbReference>
<comment type="subcellular location">
    <subcellularLocation>
        <location evidence="7">Cytoplasm</location>
    </subcellularLocation>
    <subcellularLocation>
        <location evidence="7">Cell membrane</location>
        <topology evidence="7">Peripheral membrane protein</topology>
    </subcellularLocation>
</comment>
<dbReference type="InterPro" id="IPR005662">
    <property type="entry name" value="GTPase_Era-like"/>
</dbReference>
<dbReference type="EMBL" id="NMTW01000053">
    <property type="protein sequence ID" value="PDX74431.1"/>
    <property type="molecule type" value="Genomic_DNA"/>
</dbReference>
<dbReference type="SUPFAM" id="SSF54814">
    <property type="entry name" value="Prokaryotic type KH domain (KH-domain type II)"/>
    <property type="match status" value="1"/>
</dbReference>
<dbReference type="GO" id="GO:0003924">
    <property type="term" value="F:GTPase activity"/>
    <property type="evidence" value="ECO:0007669"/>
    <property type="project" value="UniProtKB-UniRule"/>
</dbReference>
<comment type="caution">
    <text evidence="10">The sequence shown here is derived from an EMBL/GenBank/DDBJ whole genome shotgun (WGS) entry which is preliminary data.</text>
</comment>
<dbReference type="Proteomes" id="UP000219901">
    <property type="component" value="Unassembled WGS sequence"/>
</dbReference>
<dbReference type="InterPro" id="IPR005225">
    <property type="entry name" value="Small_GTP-bd"/>
</dbReference>
<dbReference type="Gene3D" id="3.40.50.300">
    <property type="entry name" value="P-loop containing nucleotide triphosphate hydrolases"/>
    <property type="match status" value="1"/>
</dbReference>
<feature type="domain" description="Era-type G" evidence="9">
    <location>
        <begin position="27"/>
        <end position="194"/>
    </location>
</feature>
<reference evidence="12 13" key="1">
    <citation type="journal article" date="2017" name="Front. Microbiol.">
        <title>New Insights into the Diversity of the Genus Faecalibacterium.</title>
        <authorList>
            <person name="Benevides L."/>
            <person name="Burman S."/>
            <person name="Martin R."/>
            <person name="Robert V."/>
            <person name="Thomas M."/>
            <person name="Miquel S."/>
            <person name="Chain F."/>
            <person name="Sokol H."/>
            <person name="Bermudez-Humaran L.G."/>
            <person name="Morrison M."/>
            <person name="Langella P."/>
            <person name="Azevedo V.A."/>
            <person name="Chatel J.M."/>
            <person name="Soares S."/>
        </authorList>
    </citation>
    <scope>NUCLEOTIDE SEQUENCE [LARGE SCALE GENOMIC DNA]</scope>
    <source>
        <strain evidence="10 12">CNCM I 4546</strain>
        <strain evidence="11 13">CNCM I 4573</strain>
    </source>
</reference>
<evidence type="ECO:0000256" key="5">
    <source>
        <dbReference type="ARBA" id="ARBA00023134"/>
    </source>
</evidence>
<dbReference type="InterPro" id="IPR006073">
    <property type="entry name" value="GTP-bd"/>
</dbReference>
<dbReference type="FunFam" id="3.30.300.20:FF:000003">
    <property type="entry name" value="GTPase Era"/>
    <property type="match status" value="1"/>
</dbReference>
<accession>A0A2A6ZX32</accession>
<dbReference type="RefSeq" id="WP_005925851.1">
    <property type="nucleotide sequence ID" value="NZ_BNEV01000014.1"/>
</dbReference>
<keyword evidence="5 7" id="KW-0342">GTP-binding</keyword>
<evidence type="ECO:0000256" key="6">
    <source>
        <dbReference type="ARBA" id="ARBA00023136"/>
    </source>
</evidence>
<feature type="binding site" evidence="7">
    <location>
        <begin position="82"/>
        <end position="86"/>
    </location>
    <ligand>
        <name>GTP</name>
        <dbReference type="ChEBI" id="CHEBI:37565"/>
    </ligand>
</feature>
<dbReference type="Gene3D" id="3.30.300.20">
    <property type="match status" value="1"/>
</dbReference>
<proteinExistence type="inferred from homology"/>
<keyword evidence="7" id="KW-0699">rRNA-binding</keyword>
<keyword evidence="4 7" id="KW-0694">RNA-binding</keyword>
<dbReference type="PROSITE" id="PS51713">
    <property type="entry name" value="G_ERA"/>
    <property type="match status" value="1"/>
</dbReference>
<feature type="region of interest" description="G4" evidence="8">
    <location>
        <begin position="143"/>
        <end position="146"/>
    </location>
</feature>
<dbReference type="InterPro" id="IPR004044">
    <property type="entry name" value="KH_dom_type_2"/>
</dbReference>
<evidence type="ECO:0000256" key="1">
    <source>
        <dbReference type="ARBA" id="ARBA00007921"/>
    </source>
</evidence>
<feature type="region of interest" description="G5" evidence="8">
    <location>
        <begin position="173"/>
        <end position="175"/>
    </location>
</feature>
<evidence type="ECO:0000256" key="7">
    <source>
        <dbReference type="HAMAP-Rule" id="MF_00367"/>
    </source>
</evidence>
<dbReference type="NCBIfam" id="TIGR00436">
    <property type="entry name" value="era"/>
    <property type="match status" value="1"/>
</dbReference>
<name>A0A2A6ZX32_9FIRM</name>
<dbReference type="Pfam" id="PF07650">
    <property type="entry name" value="KH_2"/>
    <property type="match status" value="1"/>
</dbReference>
<feature type="region of interest" description="G1" evidence="8">
    <location>
        <begin position="35"/>
        <end position="42"/>
    </location>
</feature>
<dbReference type="CDD" id="cd04163">
    <property type="entry name" value="Era"/>
    <property type="match status" value="1"/>
</dbReference>
<dbReference type="GO" id="GO:0005829">
    <property type="term" value="C:cytosol"/>
    <property type="evidence" value="ECO:0007669"/>
    <property type="project" value="TreeGrafter"/>
</dbReference>
<evidence type="ECO:0000313" key="13">
    <source>
        <dbReference type="Proteomes" id="UP000220157"/>
    </source>
</evidence>
<evidence type="ECO:0000256" key="3">
    <source>
        <dbReference type="ARBA" id="ARBA00022741"/>
    </source>
</evidence>
<keyword evidence="7" id="KW-1003">Cell membrane</keyword>
<dbReference type="PANTHER" id="PTHR42698">
    <property type="entry name" value="GTPASE ERA"/>
    <property type="match status" value="1"/>
</dbReference>
<organism evidence="10 12">
    <name type="scientific">Faecalibacterium prausnitzii</name>
    <dbReference type="NCBI Taxonomy" id="853"/>
    <lineage>
        <taxon>Bacteria</taxon>
        <taxon>Bacillati</taxon>
        <taxon>Bacillota</taxon>
        <taxon>Clostridia</taxon>
        <taxon>Eubacteriales</taxon>
        <taxon>Oscillospiraceae</taxon>
        <taxon>Faecalibacterium</taxon>
    </lineage>
</organism>
<evidence type="ECO:0000256" key="4">
    <source>
        <dbReference type="ARBA" id="ARBA00022884"/>
    </source>
</evidence>
<protein>
    <recommendedName>
        <fullName evidence="2 7">GTPase Era</fullName>
    </recommendedName>
</protein>
<dbReference type="InterPro" id="IPR009019">
    <property type="entry name" value="KH_sf_prok-type"/>
</dbReference>
<evidence type="ECO:0000313" key="11">
    <source>
        <dbReference type="EMBL" id="PDX74431.1"/>
    </source>
</evidence>
<evidence type="ECO:0000256" key="2">
    <source>
        <dbReference type="ARBA" id="ARBA00020484"/>
    </source>
</evidence>
<dbReference type="GO" id="GO:0043024">
    <property type="term" value="F:ribosomal small subunit binding"/>
    <property type="evidence" value="ECO:0007669"/>
    <property type="project" value="TreeGrafter"/>
</dbReference>
<dbReference type="NCBIfam" id="TIGR00231">
    <property type="entry name" value="small_GTP"/>
    <property type="match status" value="1"/>
</dbReference>
<dbReference type="NCBIfam" id="NF000908">
    <property type="entry name" value="PRK00089.1"/>
    <property type="match status" value="1"/>
</dbReference>
<reference evidence="10" key="2">
    <citation type="submission" date="2017-07" db="EMBL/GenBank/DDBJ databases">
        <authorList>
            <person name="Sun Z.S."/>
            <person name="Albrecht U."/>
            <person name="Echele G."/>
            <person name="Lee C.C."/>
        </authorList>
    </citation>
    <scope>NUCLEOTIDE SEQUENCE</scope>
    <source>
        <strain evidence="10">CNCM I 4546</strain>
        <strain evidence="11">CNCM I 4573</strain>
    </source>
</reference>
<keyword evidence="6 7" id="KW-0472">Membrane</keyword>
<evidence type="ECO:0000313" key="12">
    <source>
        <dbReference type="Proteomes" id="UP000219901"/>
    </source>
</evidence>
<comment type="function">
    <text evidence="7">An essential GTPase that binds both GDP and GTP, with rapid nucleotide exchange. Plays a role in 16S rRNA processing and 30S ribosomal subunit biogenesis and possibly also in cell cycle regulation and energy metabolism.</text>
</comment>
<evidence type="ECO:0000256" key="8">
    <source>
        <dbReference type="PROSITE-ProRule" id="PRU01050"/>
    </source>
</evidence>
<evidence type="ECO:0000313" key="10">
    <source>
        <dbReference type="EMBL" id="PDX71440.1"/>
    </source>
</evidence>
<dbReference type="InterPro" id="IPR027417">
    <property type="entry name" value="P-loop_NTPase"/>
</dbReference>
<feature type="binding site" evidence="7">
    <location>
        <begin position="35"/>
        <end position="42"/>
    </location>
    <ligand>
        <name>GTP</name>
        <dbReference type="ChEBI" id="CHEBI:37565"/>
    </ligand>
</feature>
<dbReference type="GO" id="GO:0000028">
    <property type="term" value="P:ribosomal small subunit assembly"/>
    <property type="evidence" value="ECO:0007669"/>
    <property type="project" value="TreeGrafter"/>
</dbReference>
<sequence length="324" mass="36154">MISQNIKTRQEFALSTTTPVQEHYDTSSVFVAVIGRPNVGKSSLTNLLVGEKVAIVTSKPQTTRTRITGVITRGPLQYVLLDTPGVHKAHNKLGKRMDKTASDSIADVDVSMMLFEPYGALNESEMALVEALHRSGPAIAVINKTDLVKEPADLETRKAELKALGVFDEIYTISVRNKEGSEELFDALSRYAVEGPHYFDDDAYTDMPEKELVAEVIREKALLFMRDEIPHGIAVVVERFKERPGTDLIDIDVNIYCERESHKGMVIGKGGAMLKKIASAARADCEEFLGCRVNLQCWVKVKSDWRDNEFLLNNFGFKQNSSNR</sequence>
<dbReference type="InterPro" id="IPR015946">
    <property type="entry name" value="KH_dom-like_a/b"/>
</dbReference>
<dbReference type="Pfam" id="PF01926">
    <property type="entry name" value="MMR_HSR1"/>
    <property type="match status" value="1"/>
</dbReference>
<feature type="region of interest" description="G3" evidence="8">
    <location>
        <begin position="82"/>
        <end position="85"/>
    </location>
</feature>
<keyword evidence="7" id="KW-0690">Ribosome biogenesis</keyword>